<dbReference type="InterPro" id="IPR031167">
    <property type="entry name" value="G_OBG"/>
</dbReference>
<evidence type="ECO:0000256" key="3">
    <source>
        <dbReference type="ARBA" id="ARBA00022741"/>
    </source>
</evidence>
<dbReference type="PIRSF" id="PIRSF002401">
    <property type="entry name" value="GTP_bd_Obg/CgtA"/>
    <property type="match status" value="1"/>
</dbReference>
<dbReference type="FunFam" id="2.70.210.12:FF:000001">
    <property type="entry name" value="GTPase Obg"/>
    <property type="match status" value="1"/>
</dbReference>
<dbReference type="PANTHER" id="PTHR11702:SF31">
    <property type="entry name" value="MITOCHONDRIAL RIBOSOME-ASSOCIATED GTPASE 2"/>
    <property type="match status" value="1"/>
</dbReference>
<keyword evidence="3 7" id="KW-0547">Nucleotide-binding</keyword>
<dbReference type="GO" id="GO:0003924">
    <property type="term" value="F:GTPase activity"/>
    <property type="evidence" value="ECO:0007669"/>
    <property type="project" value="UniProtKB-UniRule"/>
</dbReference>
<dbReference type="PROSITE" id="PS51710">
    <property type="entry name" value="G_OBG"/>
    <property type="match status" value="1"/>
</dbReference>
<evidence type="ECO:0000256" key="6">
    <source>
        <dbReference type="ARBA" id="ARBA00023134"/>
    </source>
</evidence>
<evidence type="ECO:0000259" key="9">
    <source>
        <dbReference type="PROSITE" id="PS51883"/>
    </source>
</evidence>
<feature type="binding site" evidence="7">
    <location>
        <begin position="186"/>
        <end position="190"/>
    </location>
    <ligand>
        <name>GTP</name>
        <dbReference type="ChEBI" id="CHEBI:37565"/>
    </ligand>
</feature>
<dbReference type="InterPro" id="IPR006169">
    <property type="entry name" value="GTP1_OBG_dom"/>
</dbReference>
<dbReference type="GO" id="GO:0000287">
    <property type="term" value="F:magnesium ion binding"/>
    <property type="evidence" value="ECO:0007669"/>
    <property type="project" value="InterPro"/>
</dbReference>
<dbReference type="InterPro" id="IPR036726">
    <property type="entry name" value="GTP1_OBG_dom_sf"/>
</dbReference>
<comment type="cofactor">
    <cofactor evidence="7">
        <name>Mg(2+)</name>
        <dbReference type="ChEBI" id="CHEBI:18420"/>
    </cofactor>
</comment>
<dbReference type="SUPFAM" id="SSF52540">
    <property type="entry name" value="P-loop containing nucleoside triphosphate hydrolases"/>
    <property type="match status" value="1"/>
</dbReference>
<evidence type="ECO:0000313" key="11">
    <source>
        <dbReference type="Proteomes" id="UP000034753"/>
    </source>
</evidence>
<keyword evidence="4 7" id="KW-0378">Hydrolase</keyword>
<organism evidence="10 11">
    <name type="scientific">Candidatus Daviesbacteria bacterium GW2011_GWB1_41_5</name>
    <dbReference type="NCBI Taxonomy" id="1618429"/>
    <lineage>
        <taxon>Bacteria</taxon>
        <taxon>Candidatus Daviesiibacteriota</taxon>
    </lineage>
</organism>
<dbReference type="InterPro" id="IPR045086">
    <property type="entry name" value="OBG_GTPase"/>
</dbReference>
<accession>A0A0G0ZL47</accession>
<keyword evidence="7" id="KW-0479">Metal-binding</keyword>
<comment type="similarity">
    <text evidence="1 7">Belongs to the TRAFAC class OBG-HflX-like GTPase superfamily. OBG GTPase family.</text>
</comment>
<dbReference type="PROSITE" id="PS51883">
    <property type="entry name" value="OBG"/>
    <property type="match status" value="1"/>
</dbReference>
<evidence type="ECO:0000259" key="8">
    <source>
        <dbReference type="PROSITE" id="PS51710"/>
    </source>
</evidence>
<feature type="binding site" evidence="7">
    <location>
        <begin position="203"/>
        <end position="206"/>
    </location>
    <ligand>
        <name>GTP</name>
        <dbReference type="ChEBI" id="CHEBI:37565"/>
    </ligand>
</feature>
<feature type="binding site" evidence="7">
    <location>
        <position position="168"/>
    </location>
    <ligand>
        <name>Mg(2+)</name>
        <dbReference type="ChEBI" id="CHEBI:18420"/>
    </ligand>
</feature>
<evidence type="ECO:0000256" key="7">
    <source>
        <dbReference type="HAMAP-Rule" id="MF_01454"/>
    </source>
</evidence>
<feature type="binding site" evidence="7">
    <location>
        <position position="188"/>
    </location>
    <ligand>
        <name>Mg(2+)</name>
        <dbReference type="ChEBI" id="CHEBI:18420"/>
    </ligand>
</feature>
<feature type="binding site" evidence="7">
    <location>
        <begin position="298"/>
        <end position="300"/>
    </location>
    <ligand>
        <name>GTP</name>
        <dbReference type="ChEBI" id="CHEBI:37565"/>
    </ligand>
</feature>
<gene>
    <name evidence="7" type="primary">obg</name>
    <name evidence="10" type="ORF">UU67_C0020G0004</name>
</gene>
<dbReference type="HAMAP" id="MF_01454">
    <property type="entry name" value="GTPase_Obg"/>
    <property type="match status" value="1"/>
</dbReference>
<dbReference type="PATRIC" id="fig|1618429.3.peg.450"/>
<protein>
    <recommendedName>
        <fullName evidence="7">GTPase Obg</fullName>
        <ecNumber evidence="7">3.6.5.-</ecNumber>
    </recommendedName>
    <alternativeName>
        <fullName evidence="7">GTP-binding protein Obg</fullName>
    </alternativeName>
</protein>
<dbReference type="NCBIfam" id="NF008956">
    <property type="entry name" value="PRK12299.1"/>
    <property type="match status" value="1"/>
</dbReference>
<feature type="domain" description="Obg" evidence="9">
    <location>
        <begin position="1"/>
        <end position="154"/>
    </location>
</feature>
<dbReference type="Proteomes" id="UP000034753">
    <property type="component" value="Unassembled WGS sequence"/>
</dbReference>
<evidence type="ECO:0000256" key="4">
    <source>
        <dbReference type="ARBA" id="ARBA00022801"/>
    </source>
</evidence>
<comment type="caution">
    <text evidence="10">The sequence shown here is derived from an EMBL/GenBank/DDBJ whole genome shotgun (WGS) entry which is preliminary data.</text>
</comment>
<dbReference type="CDD" id="cd01898">
    <property type="entry name" value="Obg"/>
    <property type="match status" value="1"/>
</dbReference>
<dbReference type="InterPro" id="IPR014100">
    <property type="entry name" value="GTP-bd_Obg/CgtA"/>
</dbReference>
<dbReference type="EC" id="3.6.5.-" evidence="7"/>
<dbReference type="Pfam" id="PF01018">
    <property type="entry name" value="GTP1_OBG"/>
    <property type="match status" value="1"/>
</dbReference>
<dbReference type="GO" id="GO:0005737">
    <property type="term" value="C:cytoplasm"/>
    <property type="evidence" value="ECO:0007669"/>
    <property type="project" value="UniProtKB-SubCell"/>
</dbReference>
<dbReference type="EMBL" id="LCBN01000020">
    <property type="protein sequence ID" value="KKS13683.1"/>
    <property type="molecule type" value="Genomic_DNA"/>
</dbReference>
<proteinExistence type="inferred from homology"/>
<dbReference type="InterPro" id="IPR027417">
    <property type="entry name" value="P-loop_NTPase"/>
</dbReference>
<feature type="binding site" evidence="7">
    <location>
        <begin position="161"/>
        <end position="168"/>
    </location>
    <ligand>
        <name>GTP</name>
        <dbReference type="ChEBI" id="CHEBI:37565"/>
    </ligand>
</feature>
<dbReference type="Gene3D" id="3.40.50.300">
    <property type="entry name" value="P-loop containing nucleotide triphosphate hydrolases"/>
    <property type="match status" value="1"/>
</dbReference>
<dbReference type="SUPFAM" id="SSF82051">
    <property type="entry name" value="Obg GTP-binding protein N-terminal domain"/>
    <property type="match status" value="1"/>
</dbReference>
<dbReference type="PANTHER" id="PTHR11702">
    <property type="entry name" value="DEVELOPMENTALLY REGULATED GTP-BINDING PROTEIN-RELATED"/>
    <property type="match status" value="1"/>
</dbReference>
<keyword evidence="5 7" id="KW-0460">Magnesium</keyword>
<dbReference type="GO" id="GO:0042254">
    <property type="term" value="P:ribosome biogenesis"/>
    <property type="evidence" value="ECO:0007669"/>
    <property type="project" value="UniProtKB-UniRule"/>
</dbReference>
<dbReference type="Pfam" id="PF01926">
    <property type="entry name" value="MMR_HSR1"/>
    <property type="match status" value="1"/>
</dbReference>
<evidence type="ECO:0000313" key="10">
    <source>
        <dbReference type="EMBL" id="KKS13683.1"/>
    </source>
</evidence>
<keyword evidence="2 7" id="KW-0963">Cytoplasm</keyword>
<dbReference type="PROSITE" id="PS00905">
    <property type="entry name" value="GTP1_OBG"/>
    <property type="match status" value="1"/>
</dbReference>
<reference evidence="10 11" key="1">
    <citation type="journal article" date="2015" name="Nature">
        <title>rRNA introns, odd ribosomes, and small enigmatic genomes across a large radiation of phyla.</title>
        <authorList>
            <person name="Brown C.T."/>
            <person name="Hug L.A."/>
            <person name="Thomas B.C."/>
            <person name="Sharon I."/>
            <person name="Castelle C.J."/>
            <person name="Singh A."/>
            <person name="Wilkins M.J."/>
            <person name="Williams K.H."/>
            <person name="Banfield J.F."/>
        </authorList>
    </citation>
    <scope>NUCLEOTIDE SEQUENCE [LARGE SCALE GENOMIC DNA]</scope>
</reference>
<dbReference type="AlphaFoldDB" id="A0A0G0ZL47"/>
<dbReference type="PRINTS" id="PR00326">
    <property type="entry name" value="GTP1OBG"/>
</dbReference>
<evidence type="ECO:0000256" key="5">
    <source>
        <dbReference type="ARBA" id="ARBA00022842"/>
    </source>
</evidence>
<comment type="subcellular location">
    <subcellularLocation>
        <location evidence="7">Cytoplasm</location>
    </subcellularLocation>
</comment>
<dbReference type="NCBIfam" id="TIGR02729">
    <property type="entry name" value="Obg_CgtA"/>
    <property type="match status" value="1"/>
</dbReference>
<dbReference type="InterPro" id="IPR006073">
    <property type="entry name" value="GTP-bd"/>
</dbReference>
<feature type="binding site" evidence="7">
    <location>
        <begin position="270"/>
        <end position="273"/>
    </location>
    <ligand>
        <name>GTP</name>
        <dbReference type="ChEBI" id="CHEBI:37565"/>
    </ligand>
</feature>
<name>A0A0G0ZL47_9BACT</name>
<dbReference type="GO" id="GO:0005525">
    <property type="term" value="F:GTP binding"/>
    <property type="evidence" value="ECO:0007669"/>
    <property type="project" value="UniProtKB-UniRule"/>
</dbReference>
<dbReference type="Gene3D" id="2.70.210.12">
    <property type="entry name" value="GTP1/OBG domain"/>
    <property type="match status" value="1"/>
</dbReference>
<feature type="domain" description="OBG-type G" evidence="8">
    <location>
        <begin position="155"/>
        <end position="314"/>
    </location>
</feature>
<evidence type="ECO:0000256" key="2">
    <source>
        <dbReference type="ARBA" id="ARBA00022490"/>
    </source>
</evidence>
<sequence>MLIDEAEITLKGGHGGAGKVSFFPGEKSGPDGGNGGRGGDVYISTTSDLTALNRFTRDKTLIAEKGGDGGGNRKFGSDGQDMEIKMPIGTYLLDKKTGEEFELKNTEDKILIAKGGLGGRGNAEFKSPRRTTPMYAQPGLPGQERELKVILKLIADFGLIGLPNSGKSSLLNELTAASAKVANYPFTTLEPNLGVLDGRVIADIPGLIEGASAGKGLGIKFLKHIEKVGLLLYTVSLESDDPVRDYQTVRNELEKYNPELLEKKEIILLTKSDLLDKKDLENKLKLMKKFKKEIFPISIHDWDSISKLKEHITP</sequence>
<comment type="subunit">
    <text evidence="7">Monomer.</text>
</comment>
<evidence type="ECO:0000256" key="1">
    <source>
        <dbReference type="ARBA" id="ARBA00007699"/>
    </source>
</evidence>
<comment type="function">
    <text evidence="7">An essential GTPase which binds GTP, GDP and possibly (p)ppGpp with moderate affinity, with high nucleotide exchange rates and a fairly low GTP hydrolysis rate. Plays a role in control of the cell cycle, stress response, ribosome biogenesis and in those bacteria that undergo differentiation, in morphogenesis control.</text>
</comment>
<keyword evidence="6 7" id="KW-0342">GTP-binding</keyword>
<dbReference type="InterPro" id="IPR006074">
    <property type="entry name" value="GTP1-OBG_CS"/>
</dbReference>